<feature type="region of interest" description="Disordered" evidence="1">
    <location>
        <begin position="1"/>
        <end position="89"/>
    </location>
</feature>
<dbReference type="EMBL" id="JARAKH010000026">
    <property type="protein sequence ID" value="KAK8389870.1"/>
    <property type="molecule type" value="Genomic_DNA"/>
</dbReference>
<keyword evidence="3" id="KW-1185">Reference proteome</keyword>
<proteinExistence type="predicted"/>
<sequence length="183" mass="19793">MGSKRGAGRKQEPHTHYNMSLEHLPLVPLRKKPPLYASKGQQDTRRGIYPRGVLSGSTEDLTQAGNKTRVVNKSPGKDARGRTKDRGDSSLPLGCGEKCGASGDVSGAPRCPLTVLMSGECAVWLRGKKMQSLEYQLGGESSSLVVAVSRREVLSQQGALLLFYLQCQQEEGQGATHRTGDRD</sequence>
<accession>A0AAW0TQT8</accession>
<organism evidence="2 3">
    <name type="scientific">Scylla paramamosain</name>
    <name type="common">Mud crab</name>
    <dbReference type="NCBI Taxonomy" id="85552"/>
    <lineage>
        <taxon>Eukaryota</taxon>
        <taxon>Metazoa</taxon>
        <taxon>Ecdysozoa</taxon>
        <taxon>Arthropoda</taxon>
        <taxon>Crustacea</taxon>
        <taxon>Multicrustacea</taxon>
        <taxon>Malacostraca</taxon>
        <taxon>Eumalacostraca</taxon>
        <taxon>Eucarida</taxon>
        <taxon>Decapoda</taxon>
        <taxon>Pleocyemata</taxon>
        <taxon>Brachyura</taxon>
        <taxon>Eubrachyura</taxon>
        <taxon>Portunoidea</taxon>
        <taxon>Portunidae</taxon>
        <taxon>Portuninae</taxon>
        <taxon>Scylla</taxon>
    </lineage>
</organism>
<feature type="compositionally biased region" description="Basic and acidic residues" evidence="1">
    <location>
        <begin position="75"/>
        <end position="88"/>
    </location>
</feature>
<evidence type="ECO:0000256" key="1">
    <source>
        <dbReference type="SAM" id="MobiDB-lite"/>
    </source>
</evidence>
<feature type="compositionally biased region" description="Polar residues" evidence="1">
    <location>
        <begin position="55"/>
        <end position="71"/>
    </location>
</feature>
<comment type="caution">
    <text evidence="2">The sequence shown here is derived from an EMBL/GenBank/DDBJ whole genome shotgun (WGS) entry which is preliminary data.</text>
</comment>
<name>A0AAW0TQT8_SCYPA</name>
<evidence type="ECO:0000313" key="3">
    <source>
        <dbReference type="Proteomes" id="UP001487740"/>
    </source>
</evidence>
<evidence type="ECO:0000313" key="2">
    <source>
        <dbReference type="EMBL" id="KAK8389870.1"/>
    </source>
</evidence>
<dbReference type="Proteomes" id="UP001487740">
    <property type="component" value="Unassembled WGS sequence"/>
</dbReference>
<protein>
    <submittedName>
        <fullName evidence="2">Uncharacterized protein</fullName>
    </submittedName>
</protein>
<dbReference type="AlphaFoldDB" id="A0AAW0TQT8"/>
<gene>
    <name evidence="2" type="ORF">O3P69_012804</name>
</gene>
<reference evidence="2 3" key="1">
    <citation type="submission" date="2023-03" db="EMBL/GenBank/DDBJ databases">
        <title>High-quality genome of Scylla paramamosain provides insights in environmental adaptation.</title>
        <authorList>
            <person name="Zhang L."/>
        </authorList>
    </citation>
    <scope>NUCLEOTIDE SEQUENCE [LARGE SCALE GENOMIC DNA]</scope>
    <source>
        <strain evidence="2">LZ_2023a</strain>
        <tissue evidence="2">Muscle</tissue>
    </source>
</reference>